<organism evidence="4 5">
    <name type="scientific">Aquilegia coerulea</name>
    <name type="common">Rocky mountain columbine</name>
    <dbReference type="NCBI Taxonomy" id="218851"/>
    <lineage>
        <taxon>Eukaryota</taxon>
        <taxon>Viridiplantae</taxon>
        <taxon>Streptophyta</taxon>
        <taxon>Embryophyta</taxon>
        <taxon>Tracheophyta</taxon>
        <taxon>Spermatophyta</taxon>
        <taxon>Magnoliopsida</taxon>
        <taxon>Ranunculales</taxon>
        <taxon>Ranunculaceae</taxon>
        <taxon>Thalictroideae</taxon>
        <taxon>Aquilegia</taxon>
    </lineage>
</organism>
<dbReference type="GO" id="GO:0006261">
    <property type="term" value="P:DNA-templated DNA replication"/>
    <property type="evidence" value="ECO:0007669"/>
    <property type="project" value="TreeGrafter"/>
</dbReference>
<evidence type="ECO:0000313" key="4">
    <source>
        <dbReference type="EMBL" id="PIA58029.1"/>
    </source>
</evidence>
<accession>A0A2G5EQM2</accession>
<feature type="compositionally biased region" description="Polar residues" evidence="3">
    <location>
        <begin position="194"/>
        <end position="205"/>
    </location>
</feature>
<dbReference type="FunCoup" id="A0A2G5EQM2">
    <property type="interactions" value="2959"/>
</dbReference>
<protein>
    <recommendedName>
        <fullName evidence="6">Mini-chromosome maintenance complex-binding protein</fullName>
    </recommendedName>
</protein>
<dbReference type="STRING" id="218851.A0A2G5EQM2"/>
<dbReference type="GO" id="GO:0003682">
    <property type="term" value="F:chromatin binding"/>
    <property type="evidence" value="ECO:0007669"/>
    <property type="project" value="TreeGrafter"/>
</dbReference>
<feature type="region of interest" description="Disordered" evidence="3">
    <location>
        <begin position="175"/>
        <end position="205"/>
    </location>
</feature>
<dbReference type="AlphaFoldDB" id="A0A2G5EQM2"/>
<dbReference type="InterPro" id="IPR019140">
    <property type="entry name" value="MCM_complex-bd"/>
</dbReference>
<dbReference type="OrthoDB" id="329666at2759"/>
<keyword evidence="5" id="KW-1185">Reference proteome</keyword>
<dbReference type="InParanoid" id="A0A2G5EQM2"/>
<reference evidence="4 5" key="1">
    <citation type="submission" date="2017-09" db="EMBL/GenBank/DDBJ databases">
        <title>WGS assembly of Aquilegia coerulea Goldsmith.</title>
        <authorList>
            <person name="Hodges S."/>
            <person name="Kramer E."/>
            <person name="Nordborg M."/>
            <person name="Tomkins J."/>
            <person name="Borevitz J."/>
            <person name="Derieg N."/>
            <person name="Yan J."/>
            <person name="Mihaltcheva S."/>
            <person name="Hayes R.D."/>
            <person name="Rokhsar D."/>
        </authorList>
    </citation>
    <scope>NUCLEOTIDE SEQUENCE [LARGE SCALE GENOMIC DNA]</scope>
    <source>
        <strain evidence="5">cv. Goldsmith</strain>
    </source>
</reference>
<keyword evidence="2" id="KW-0539">Nucleus</keyword>
<dbReference type="GO" id="GO:0005634">
    <property type="term" value="C:nucleus"/>
    <property type="evidence" value="ECO:0007669"/>
    <property type="project" value="UniProtKB-SubCell"/>
</dbReference>
<dbReference type="Proteomes" id="UP000230069">
    <property type="component" value="Unassembled WGS sequence"/>
</dbReference>
<evidence type="ECO:0008006" key="6">
    <source>
        <dbReference type="Google" id="ProtNLM"/>
    </source>
</evidence>
<gene>
    <name evidence="4" type="ORF">AQUCO_00500154v1</name>
</gene>
<evidence type="ECO:0000256" key="1">
    <source>
        <dbReference type="ARBA" id="ARBA00004123"/>
    </source>
</evidence>
<comment type="subcellular location">
    <subcellularLocation>
        <location evidence="1">Nucleus</location>
    </subcellularLocation>
</comment>
<dbReference type="Pfam" id="PF09739">
    <property type="entry name" value="MCM_bind"/>
    <property type="match status" value="1"/>
</dbReference>
<evidence type="ECO:0000313" key="5">
    <source>
        <dbReference type="Proteomes" id="UP000230069"/>
    </source>
</evidence>
<dbReference type="PANTHER" id="PTHR13489">
    <property type="entry name" value="MINI-CHROMOSOME MAINTENANCE COMPLEX-BINDING PROTEIN"/>
    <property type="match status" value="1"/>
</dbReference>
<proteinExistence type="predicted"/>
<dbReference type="EMBL" id="KZ305022">
    <property type="protein sequence ID" value="PIA58029.1"/>
    <property type="molecule type" value="Genomic_DNA"/>
</dbReference>
<evidence type="ECO:0000256" key="3">
    <source>
        <dbReference type="SAM" id="MobiDB-lite"/>
    </source>
</evidence>
<dbReference type="PANTHER" id="PTHR13489:SF0">
    <property type="entry name" value="MINI-CHROMOSOME MAINTENANCE COMPLEX-BINDING PROTEIN"/>
    <property type="match status" value="1"/>
</dbReference>
<name>A0A2G5EQM2_AQUCA</name>
<evidence type="ECO:0000256" key="2">
    <source>
        <dbReference type="ARBA" id="ARBA00023242"/>
    </source>
</evidence>
<sequence>MVGVAFDCLANPLGAVRVTFEKAMTSKTDPKSLNGKDWGAIEVFRDFLSDRETLSQVPILDHSSIGWIQPNSLVRFRGLVQDMLGNEFYVGAYKDGSTWRTNKFTDVASFPMGSEAETSIWERQLLYCVPVPGQNTWTVQRSSQSVVSSCNNWSSQHGEKRQREDAMLEDHMVDQELQGSTSSSKKMREGGVSGQSSQLQESVTDETSGKVCTIPDFDSKYLPCLVKLYDSPESDYKLNDIIEFVGVFTFNPELMAQGDGSTDLSNELFEDALAHLPPNKVPRLHCLVHRKLANHDFLLGSPVIEITPNLIRKTREALLGHLTTVLGNDGLAAECVLLHLLSRVIVHARVDSAAVGKLSLNLTGFTTESYNVFGSQLKSAVQTLLPFTKSVPFSVEYLNSVSLAPRKDYETNRLVSGVLQLAEGTHLTLDETQLKAGMLNSIGVENARLLNNLVELQKVEYDFQFYKMEMPTDVQVLILSEGKSNILPADLVLPFQPSAVGSSVNAGTEALQAWRWYLATLRLSAHDLDPDMQKVIEDDLVAARQEDRSLGSKDFSRWLSMARLISISLGESCLTLEHWQMAKELERRRKERLNEMKK</sequence>